<evidence type="ECO:0000256" key="3">
    <source>
        <dbReference type="ARBA" id="ARBA00022553"/>
    </source>
</evidence>
<dbReference type="InterPro" id="IPR011990">
    <property type="entry name" value="TPR-like_helical_dom_sf"/>
</dbReference>
<comment type="caution">
    <text evidence="13">The sequence shown here is derived from an EMBL/GenBank/DDBJ whole genome shotgun (WGS) entry which is preliminary data.</text>
</comment>
<name>A0A316B7U3_9BACT</name>
<feature type="coiled-coil region" evidence="10">
    <location>
        <begin position="342"/>
        <end position="383"/>
    </location>
</feature>
<dbReference type="SUPFAM" id="SSF48452">
    <property type="entry name" value="TPR-like"/>
    <property type="match status" value="2"/>
</dbReference>
<dbReference type="InterPro" id="IPR050351">
    <property type="entry name" value="BphY/WalK/GraS-like"/>
</dbReference>
<dbReference type="InterPro" id="IPR036097">
    <property type="entry name" value="HisK_dim/P_sf"/>
</dbReference>
<dbReference type="Pfam" id="PF02518">
    <property type="entry name" value="HATPase_c"/>
    <property type="match status" value="1"/>
</dbReference>
<dbReference type="CDD" id="cd00075">
    <property type="entry name" value="HATPase"/>
    <property type="match status" value="1"/>
</dbReference>
<keyword evidence="6 13" id="KW-0418">Kinase</keyword>
<evidence type="ECO:0000256" key="11">
    <source>
        <dbReference type="SAM" id="Phobius"/>
    </source>
</evidence>
<dbReference type="GO" id="GO:0007234">
    <property type="term" value="P:osmosensory signaling via phosphorelay pathway"/>
    <property type="evidence" value="ECO:0007669"/>
    <property type="project" value="TreeGrafter"/>
</dbReference>
<evidence type="ECO:0000256" key="9">
    <source>
        <dbReference type="PROSITE-ProRule" id="PRU00339"/>
    </source>
</evidence>
<dbReference type="GO" id="GO:0005524">
    <property type="term" value="F:ATP binding"/>
    <property type="evidence" value="ECO:0007669"/>
    <property type="project" value="UniProtKB-KW"/>
</dbReference>
<keyword evidence="4" id="KW-0808">Transferase</keyword>
<keyword evidence="9" id="KW-0802">TPR repeat</keyword>
<dbReference type="PANTHER" id="PTHR42878:SF7">
    <property type="entry name" value="SENSOR HISTIDINE KINASE GLRK"/>
    <property type="match status" value="1"/>
</dbReference>
<accession>A0A316B7U3</accession>
<reference evidence="13 14" key="1">
    <citation type="submission" date="2018-03" db="EMBL/GenBank/DDBJ databases">
        <title>Genomic Encyclopedia of Archaeal and Bacterial Type Strains, Phase II (KMG-II): from individual species to whole genera.</title>
        <authorList>
            <person name="Goeker M."/>
        </authorList>
    </citation>
    <scope>NUCLEOTIDE SEQUENCE [LARGE SCALE GENOMIC DNA]</scope>
    <source>
        <strain evidence="13 14">DSM 100346</strain>
    </source>
</reference>
<keyword evidence="11" id="KW-1133">Transmembrane helix</keyword>
<organism evidence="13 14">
    <name type="scientific">Dyadobacter jejuensis</name>
    <dbReference type="NCBI Taxonomy" id="1082580"/>
    <lineage>
        <taxon>Bacteria</taxon>
        <taxon>Pseudomonadati</taxon>
        <taxon>Bacteroidota</taxon>
        <taxon>Cytophagia</taxon>
        <taxon>Cytophagales</taxon>
        <taxon>Spirosomataceae</taxon>
        <taxon>Dyadobacter</taxon>
    </lineage>
</organism>
<dbReference type="SMART" id="SM00387">
    <property type="entry name" value="HATPase_c"/>
    <property type="match status" value="1"/>
</dbReference>
<keyword evidence="11" id="KW-0472">Membrane</keyword>
<protein>
    <recommendedName>
        <fullName evidence="2">histidine kinase</fullName>
        <ecNumber evidence="2">2.7.13.3</ecNumber>
    </recommendedName>
</protein>
<dbReference type="PRINTS" id="PR00344">
    <property type="entry name" value="BCTRLSENSOR"/>
</dbReference>
<dbReference type="GO" id="GO:0000156">
    <property type="term" value="F:phosphorelay response regulator activity"/>
    <property type="evidence" value="ECO:0007669"/>
    <property type="project" value="TreeGrafter"/>
</dbReference>
<feature type="domain" description="Histidine kinase" evidence="12">
    <location>
        <begin position="480"/>
        <end position="693"/>
    </location>
</feature>
<dbReference type="InterPro" id="IPR019734">
    <property type="entry name" value="TPR_rpt"/>
</dbReference>
<evidence type="ECO:0000256" key="10">
    <source>
        <dbReference type="SAM" id="Coils"/>
    </source>
</evidence>
<dbReference type="InterPro" id="IPR004358">
    <property type="entry name" value="Sig_transdc_His_kin-like_C"/>
</dbReference>
<dbReference type="Proteomes" id="UP000245880">
    <property type="component" value="Unassembled WGS sequence"/>
</dbReference>
<evidence type="ECO:0000313" key="14">
    <source>
        <dbReference type="Proteomes" id="UP000245880"/>
    </source>
</evidence>
<comment type="catalytic activity">
    <reaction evidence="1">
        <text>ATP + protein L-histidine = ADP + protein N-phospho-L-histidine.</text>
        <dbReference type="EC" id="2.7.13.3"/>
    </reaction>
</comment>
<evidence type="ECO:0000256" key="7">
    <source>
        <dbReference type="ARBA" id="ARBA00022840"/>
    </source>
</evidence>
<proteinExistence type="predicted"/>
<evidence type="ECO:0000256" key="4">
    <source>
        <dbReference type="ARBA" id="ARBA00022679"/>
    </source>
</evidence>
<keyword evidence="14" id="KW-1185">Reference proteome</keyword>
<evidence type="ECO:0000256" key="6">
    <source>
        <dbReference type="ARBA" id="ARBA00022777"/>
    </source>
</evidence>
<dbReference type="OrthoDB" id="9810447at2"/>
<dbReference type="SUPFAM" id="SSF55874">
    <property type="entry name" value="ATPase domain of HSP90 chaperone/DNA topoisomerase II/histidine kinase"/>
    <property type="match status" value="1"/>
</dbReference>
<evidence type="ECO:0000313" key="13">
    <source>
        <dbReference type="EMBL" id="PWJ58677.1"/>
    </source>
</evidence>
<dbReference type="SUPFAM" id="SSF47384">
    <property type="entry name" value="Homodimeric domain of signal transducing histidine kinase"/>
    <property type="match status" value="1"/>
</dbReference>
<dbReference type="InterPro" id="IPR003594">
    <property type="entry name" value="HATPase_dom"/>
</dbReference>
<feature type="repeat" description="TPR" evidence="9">
    <location>
        <begin position="169"/>
        <end position="202"/>
    </location>
</feature>
<sequence>MEWTKARQIVFSKRLFRCCCGIAIGLLLFGCEHKPKQNDQSELLIDAMVSGARQYLDKGEESKAKAYFDSAFSSRTMHSPLDSMRRFLFLGGNYYESRQEPELAVATLDSIHDIWSHDKAEPRYLHLYILSLFLKGDFNFQLGNYKAAFKNYYDARMRIPEVVDPCSQGHHQYRLGMVYYRQGLFQDAKESFRKSFQLTANCTNDFESYALRQELLNNLALSFDQLNDMDSAIYYTQKSETFLQDGAQRFPSKDTYIKEAKAVLDIQESSRLEKNGHLKESLKHALKAQAWQEQKQVLNKDSQKTMMTLGRLYRKMHLADSANHWLNQLDRSLAVLPQPELKSELLSEVSRLKAANHQYEQAYQELTQVLERTSQKRNSLSNLQSFRLKDEFVRLDQEGLHQQLFVNNQYRTSWLVFILIITLFVVLGVILTVYYYRMAQKGLIQVNSFHQELDFRNWLLSTSLADLQVTNRQMDELIGRVASELHTPMLKIQEYGKYLVIPEPIDPEHQDMLVLMQQSNDKAVMMVEGLINIEKDDEEPFQSIELSALIQNCVDELKFSAQLKQLEIVIHAVPSLFAMAQPLLLSRAINNLISNAIKFSKPRKRIQVTLHQKKADYAQIEIRDEGIGIPPEMIDSIFDQPGNSNRAGTLGEESYGLGLSICKKIIQDHQGSIWVESEVGAFAQFIISLPLTKSS</sequence>
<dbReference type="Gene3D" id="3.30.565.10">
    <property type="entry name" value="Histidine kinase-like ATPase, C-terminal domain"/>
    <property type="match status" value="1"/>
</dbReference>
<dbReference type="GO" id="GO:0030295">
    <property type="term" value="F:protein kinase activator activity"/>
    <property type="evidence" value="ECO:0007669"/>
    <property type="project" value="TreeGrafter"/>
</dbReference>
<evidence type="ECO:0000256" key="2">
    <source>
        <dbReference type="ARBA" id="ARBA00012438"/>
    </source>
</evidence>
<dbReference type="EMBL" id="QGDT01000003">
    <property type="protein sequence ID" value="PWJ58677.1"/>
    <property type="molecule type" value="Genomic_DNA"/>
</dbReference>
<keyword evidence="10" id="KW-0175">Coiled coil</keyword>
<dbReference type="AlphaFoldDB" id="A0A316B7U3"/>
<dbReference type="InterPro" id="IPR005467">
    <property type="entry name" value="His_kinase_dom"/>
</dbReference>
<keyword evidence="7" id="KW-0067">ATP-binding</keyword>
<dbReference type="Gene3D" id="1.25.40.10">
    <property type="entry name" value="Tetratricopeptide repeat domain"/>
    <property type="match status" value="1"/>
</dbReference>
<keyword evidence="3" id="KW-0597">Phosphoprotein</keyword>
<evidence type="ECO:0000259" key="12">
    <source>
        <dbReference type="PROSITE" id="PS50109"/>
    </source>
</evidence>
<dbReference type="PROSITE" id="PS50109">
    <property type="entry name" value="HIS_KIN"/>
    <property type="match status" value="1"/>
</dbReference>
<gene>
    <name evidence="13" type="ORF">CLV98_10342</name>
</gene>
<evidence type="ECO:0000256" key="8">
    <source>
        <dbReference type="ARBA" id="ARBA00023012"/>
    </source>
</evidence>
<keyword evidence="5" id="KW-0547">Nucleotide-binding</keyword>
<dbReference type="PANTHER" id="PTHR42878">
    <property type="entry name" value="TWO-COMPONENT HISTIDINE KINASE"/>
    <property type="match status" value="1"/>
</dbReference>
<evidence type="ECO:0000256" key="5">
    <source>
        <dbReference type="ARBA" id="ARBA00022741"/>
    </source>
</evidence>
<dbReference type="InterPro" id="IPR036890">
    <property type="entry name" value="HATPase_C_sf"/>
</dbReference>
<evidence type="ECO:0000256" key="1">
    <source>
        <dbReference type="ARBA" id="ARBA00000085"/>
    </source>
</evidence>
<feature type="transmembrane region" description="Helical" evidence="11">
    <location>
        <begin position="414"/>
        <end position="436"/>
    </location>
</feature>
<dbReference type="PROSITE" id="PS50005">
    <property type="entry name" value="TPR"/>
    <property type="match status" value="1"/>
</dbReference>
<dbReference type="RefSeq" id="WP_109673620.1">
    <property type="nucleotide sequence ID" value="NZ_QGDT01000003.1"/>
</dbReference>
<dbReference type="SMART" id="SM00028">
    <property type="entry name" value="TPR"/>
    <property type="match status" value="3"/>
</dbReference>
<dbReference type="GO" id="GO:0000155">
    <property type="term" value="F:phosphorelay sensor kinase activity"/>
    <property type="evidence" value="ECO:0007669"/>
    <property type="project" value="InterPro"/>
</dbReference>
<dbReference type="EC" id="2.7.13.3" evidence="2"/>
<dbReference type="FunFam" id="3.30.565.10:FF:000006">
    <property type="entry name" value="Sensor histidine kinase WalK"/>
    <property type="match status" value="1"/>
</dbReference>
<keyword evidence="11" id="KW-0812">Transmembrane</keyword>
<dbReference type="PROSITE" id="PS51257">
    <property type="entry name" value="PROKAR_LIPOPROTEIN"/>
    <property type="match status" value="1"/>
</dbReference>
<keyword evidence="8" id="KW-0902">Two-component regulatory system</keyword>